<evidence type="ECO:0000313" key="9">
    <source>
        <dbReference type="Proteomes" id="UP001367513"/>
    </source>
</evidence>
<dbReference type="Pfam" id="PF04542">
    <property type="entry name" value="Sigma70_r2"/>
    <property type="match status" value="1"/>
</dbReference>
<dbReference type="Gene3D" id="1.10.1740.10">
    <property type="match status" value="1"/>
</dbReference>
<protein>
    <submittedName>
        <fullName evidence="8">RNA polymerase sigma factor SigJ</fullName>
    </submittedName>
</protein>
<dbReference type="SUPFAM" id="SSF54427">
    <property type="entry name" value="NTF2-like"/>
    <property type="match status" value="1"/>
</dbReference>
<dbReference type="CDD" id="cd06171">
    <property type="entry name" value="Sigma70_r4"/>
    <property type="match status" value="1"/>
</dbReference>
<evidence type="ECO:0000256" key="4">
    <source>
        <dbReference type="ARBA" id="ARBA00023082"/>
    </source>
</evidence>
<evidence type="ECO:0000313" key="8">
    <source>
        <dbReference type="EMBL" id="MEK6467517.1"/>
    </source>
</evidence>
<evidence type="ECO:0000256" key="1">
    <source>
        <dbReference type="ARBA" id="ARBA00010641"/>
    </source>
</evidence>
<keyword evidence="3" id="KW-0805">Transcription regulation</keyword>
<dbReference type="Proteomes" id="UP001367513">
    <property type="component" value="Unassembled WGS sequence"/>
</dbReference>
<dbReference type="NCBIfam" id="NF007214">
    <property type="entry name" value="PRK09636.1"/>
    <property type="match status" value="1"/>
</dbReference>
<proteinExistence type="inferred from homology"/>
<keyword evidence="9" id="KW-1185">Reference proteome</keyword>
<sequence>MDPLAEFDRHRGLLFAVAYEILGSVADAEDVLQDSWLRWSATAHDEVGNPRAYLARVVSRQALNRLRTVARARETYPGPWLPDPLPTGDDDGAADRALRTDDVTVAMLLVLETLAPEERAVFVLREAFGTGYDEIAAATGRPVATVRQIAHRAREHVRARRPRFTVPPDRARRVAEAFVGAALGGDVAALTALLAPEVVSLADGGGTVSAARRPIRGAEKVARFLVGLAARPLPGALTGAAEFNGLPAVVVRGPDGIDSVVLIEVSEVDGADLVTAVYAVRNPDKLAHL</sequence>
<dbReference type="Pfam" id="PF08281">
    <property type="entry name" value="Sigma70_r4_2"/>
    <property type="match status" value="1"/>
</dbReference>
<comment type="subunit">
    <text evidence="2">Interacts transiently with the RNA polymerase catalytic core formed by RpoA, RpoB, RpoC and RpoZ (2 alpha, 1 beta, 1 beta' and 1 omega subunit) to form the RNA polymerase holoenzyme that can initiate transcription.</text>
</comment>
<dbReference type="InterPro" id="IPR013249">
    <property type="entry name" value="RNA_pol_sigma70_r4_t2"/>
</dbReference>
<dbReference type="NCBIfam" id="TIGR02937">
    <property type="entry name" value="sigma70-ECF"/>
    <property type="match status" value="1"/>
</dbReference>
<evidence type="ECO:0000256" key="3">
    <source>
        <dbReference type="ARBA" id="ARBA00023015"/>
    </source>
</evidence>
<name>A0ABU9ANU7_PSEA5</name>
<dbReference type="SUPFAM" id="SSF88659">
    <property type="entry name" value="Sigma3 and sigma4 domains of RNA polymerase sigma factors"/>
    <property type="match status" value="1"/>
</dbReference>
<feature type="domain" description="RNA polymerase sigma factor 70 region 4 type 2" evidence="7">
    <location>
        <begin position="106"/>
        <end position="156"/>
    </location>
</feature>
<dbReference type="RefSeq" id="WP_346104622.1">
    <property type="nucleotide sequence ID" value="NZ_BAAAOD010000037.1"/>
</dbReference>
<organism evidence="8 9">
    <name type="scientific">Pseudonocardia alni subsp. carboxydivorans</name>
    <dbReference type="NCBI Taxonomy" id="415010"/>
    <lineage>
        <taxon>Bacteria</taxon>
        <taxon>Bacillati</taxon>
        <taxon>Actinomycetota</taxon>
        <taxon>Actinomycetes</taxon>
        <taxon>Pseudonocardiales</taxon>
        <taxon>Pseudonocardiaceae</taxon>
        <taxon>Pseudonocardia</taxon>
    </lineage>
</organism>
<comment type="caution">
    <text evidence="8">The sequence shown here is derived from an EMBL/GenBank/DDBJ whole genome shotgun (WGS) entry which is preliminary data.</text>
</comment>
<evidence type="ECO:0000259" key="6">
    <source>
        <dbReference type="Pfam" id="PF04542"/>
    </source>
</evidence>
<comment type="similarity">
    <text evidence="1">Belongs to the sigma-70 factor family. ECF subfamily.</text>
</comment>
<dbReference type="InterPro" id="IPR007627">
    <property type="entry name" value="RNA_pol_sigma70_r2"/>
</dbReference>
<dbReference type="PANTHER" id="PTHR30173">
    <property type="entry name" value="SIGMA 19 FACTOR"/>
    <property type="match status" value="1"/>
</dbReference>
<evidence type="ECO:0000259" key="7">
    <source>
        <dbReference type="Pfam" id="PF08281"/>
    </source>
</evidence>
<dbReference type="InterPro" id="IPR013325">
    <property type="entry name" value="RNA_pol_sigma_r2"/>
</dbReference>
<reference evidence="8 9" key="1">
    <citation type="submission" date="2024-03" db="EMBL/GenBank/DDBJ databases">
        <title>Draft genome sequence of Pseudonocardia carboxydivorans JCM 14827.</title>
        <authorList>
            <person name="Duangmal K."/>
        </authorList>
    </citation>
    <scope>NUCLEOTIDE SEQUENCE [LARGE SCALE GENOMIC DNA]</scope>
    <source>
        <strain evidence="8 9">JCM 14827</strain>
    </source>
</reference>
<keyword evidence="4" id="KW-0731">Sigma factor</keyword>
<evidence type="ECO:0000256" key="5">
    <source>
        <dbReference type="ARBA" id="ARBA00023163"/>
    </source>
</evidence>
<dbReference type="Gene3D" id="1.10.10.10">
    <property type="entry name" value="Winged helix-like DNA-binding domain superfamily/Winged helix DNA-binding domain"/>
    <property type="match status" value="1"/>
</dbReference>
<dbReference type="InterPro" id="IPR013324">
    <property type="entry name" value="RNA_pol_sigma_r3/r4-like"/>
</dbReference>
<feature type="domain" description="RNA polymerase sigma-70 region 2" evidence="6">
    <location>
        <begin position="7"/>
        <end position="71"/>
    </location>
</feature>
<accession>A0ABU9ANU7</accession>
<dbReference type="PANTHER" id="PTHR30173:SF36">
    <property type="entry name" value="ECF RNA POLYMERASE SIGMA FACTOR SIGJ"/>
    <property type="match status" value="1"/>
</dbReference>
<dbReference type="InterPro" id="IPR052704">
    <property type="entry name" value="ECF_Sigma-70_Domain"/>
</dbReference>
<dbReference type="InterPro" id="IPR014284">
    <property type="entry name" value="RNA_pol_sigma-70_dom"/>
</dbReference>
<gene>
    <name evidence="8" type="primary">sigJ</name>
    <name evidence="8" type="ORF">WG925_27590</name>
</gene>
<keyword evidence="5" id="KW-0804">Transcription</keyword>
<dbReference type="SUPFAM" id="SSF88946">
    <property type="entry name" value="Sigma2 domain of RNA polymerase sigma factors"/>
    <property type="match status" value="1"/>
</dbReference>
<dbReference type="InterPro" id="IPR036388">
    <property type="entry name" value="WH-like_DNA-bd_sf"/>
</dbReference>
<dbReference type="EMBL" id="JBBPIX010000033">
    <property type="protein sequence ID" value="MEK6467517.1"/>
    <property type="molecule type" value="Genomic_DNA"/>
</dbReference>
<evidence type="ECO:0000256" key="2">
    <source>
        <dbReference type="ARBA" id="ARBA00011344"/>
    </source>
</evidence>
<dbReference type="InterPro" id="IPR032710">
    <property type="entry name" value="NTF2-like_dom_sf"/>
</dbReference>